<sequence length="149" mass="16562">MVHHSFVHLRRFFLVQTKQKLRRSEPGNQLLFPGSRKPPMIHCCSACTTLVIPIFRQPTQKEQSCEAAVQYFTKGKRRWQANKASHAPEDSSAVVVVLRGGNTENSPSPSANMGHLLSGGSSTEKMTHHVSQAKSSVFFVFVCPSPRLC</sequence>
<feature type="region of interest" description="Disordered" evidence="1">
    <location>
        <begin position="101"/>
        <end position="123"/>
    </location>
</feature>
<name>A0A7S1I6K1_9EUGL</name>
<dbReference type="AlphaFoldDB" id="A0A7S1I6K1"/>
<evidence type="ECO:0000313" key="2">
    <source>
        <dbReference type="EMBL" id="CAD9002580.1"/>
    </source>
</evidence>
<dbReference type="EMBL" id="HBGA01037482">
    <property type="protein sequence ID" value="CAD9002580.1"/>
    <property type="molecule type" value="Transcribed_RNA"/>
</dbReference>
<organism evidence="2">
    <name type="scientific">Eutreptiella gymnastica</name>
    <dbReference type="NCBI Taxonomy" id="73025"/>
    <lineage>
        <taxon>Eukaryota</taxon>
        <taxon>Discoba</taxon>
        <taxon>Euglenozoa</taxon>
        <taxon>Euglenida</taxon>
        <taxon>Spirocuta</taxon>
        <taxon>Euglenophyceae</taxon>
        <taxon>Eutreptiales</taxon>
        <taxon>Eutreptiaceae</taxon>
        <taxon>Eutreptiella</taxon>
    </lineage>
</organism>
<reference evidence="2" key="1">
    <citation type="submission" date="2021-01" db="EMBL/GenBank/DDBJ databases">
        <authorList>
            <person name="Corre E."/>
            <person name="Pelletier E."/>
            <person name="Niang G."/>
            <person name="Scheremetjew M."/>
            <person name="Finn R."/>
            <person name="Kale V."/>
            <person name="Holt S."/>
            <person name="Cochrane G."/>
            <person name="Meng A."/>
            <person name="Brown T."/>
            <person name="Cohen L."/>
        </authorList>
    </citation>
    <scope>NUCLEOTIDE SEQUENCE</scope>
    <source>
        <strain evidence="2">NIES-381</strain>
    </source>
</reference>
<gene>
    <name evidence="2" type="ORF">EGYM00392_LOCUS13664</name>
</gene>
<proteinExistence type="predicted"/>
<feature type="compositionally biased region" description="Polar residues" evidence="1">
    <location>
        <begin position="102"/>
        <end position="111"/>
    </location>
</feature>
<accession>A0A7S1I6K1</accession>
<evidence type="ECO:0000256" key="1">
    <source>
        <dbReference type="SAM" id="MobiDB-lite"/>
    </source>
</evidence>
<protein>
    <submittedName>
        <fullName evidence="2">Uncharacterized protein</fullName>
    </submittedName>
</protein>